<reference evidence="4 5" key="1">
    <citation type="submission" date="2013-03" db="EMBL/GenBank/DDBJ databases">
        <title>The Genome Sequence of Exophiala aquamarina CBS 119918.</title>
        <authorList>
            <consortium name="The Broad Institute Genomics Platform"/>
            <person name="Cuomo C."/>
            <person name="de Hoog S."/>
            <person name="Gorbushina A."/>
            <person name="Walker B."/>
            <person name="Young S.K."/>
            <person name="Zeng Q."/>
            <person name="Gargeya S."/>
            <person name="Fitzgerald M."/>
            <person name="Haas B."/>
            <person name="Abouelleil A."/>
            <person name="Allen A.W."/>
            <person name="Alvarado L."/>
            <person name="Arachchi H.M."/>
            <person name="Berlin A.M."/>
            <person name="Chapman S.B."/>
            <person name="Gainer-Dewar J."/>
            <person name="Goldberg J."/>
            <person name="Griggs A."/>
            <person name="Gujja S."/>
            <person name="Hansen M."/>
            <person name="Howarth C."/>
            <person name="Imamovic A."/>
            <person name="Ireland A."/>
            <person name="Larimer J."/>
            <person name="McCowan C."/>
            <person name="Murphy C."/>
            <person name="Pearson M."/>
            <person name="Poon T.W."/>
            <person name="Priest M."/>
            <person name="Roberts A."/>
            <person name="Saif S."/>
            <person name="Shea T."/>
            <person name="Sisk P."/>
            <person name="Sykes S."/>
            <person name="Wortman J."/>
            <person name="Nusbaum C."/>
            <person name="Birren B."/>
        </authorList>
    </citation>
    <scope>NUCLEOTIDE SEQUENCE [LARGE SCALE GENOMIC DNA]</scope>
    <source>
        <strain evidence="4 5">CBS 119918</strain>
    </source>
</reference>
<gene>
    <name evidence="4" type="ORF">A1O9_07264</name>
</gene>
<dbReference type="HOGENOM" id="CLU_044876_8_0_1"/>
<dbReference type="GeneID" id="25282178"/>
<dbReference type="Gene3D" id="3.40.50.720">
    <property type="entry name" value="NAD(P)-binding Rossmann-like Domain"/>
    <property type="match status" value="1"/>
</dbReference>
<dbReference type="GO" id="GO:0016491">
    <property type="term" value="F:oxidoreductase activity"/>
    <property type="evidence" value="ECO:0007669"/>
    <property type="project" value="UniProtKB-KW"/>
</dbReference>
<dbReference type="PANTHER" id="PTHR47706:SF4">
    <property type="entry name" value="NMRA-LIKE DOMAIN-CONTAINING PROTEIN"/>
    <property type="match status" value="1"/>
</dbReference>
<proteinExistence type="inferred from homology"/>
<comment type="caution">
    <text evidence="4">The sequence shown here is derived from an EMBL/GenBank/DDBJ whole genome shotgun (WGS) entry which is preliminary data.</text>
</comment>
<keyword evidence="5" id="KW-1185">Reference proteome</keyword>
<dbReference type="AlphaFoldDB" id="A0A072PAC9"/>
<evidence type="ECO:0000313" key="5">
    <source>
        <dbReference type="Proteomes" id="UP000027920"/>
    </source>
</evidence>
<organism evidence="4 5">
    <name type="scientific">Exophiala aquamarina CBS 119918</name>
    <dbReference type="NCBI Taxonomy" id="1182545"/>
    <lineage>
        <taxon>Eukaryota</taxon>
        <taxon>Fungi</taxon>
        <taxon>Dikarya</taxon>
        <taxon>Ascomycota</taxon>
        <taxon>Pezizomycotina</taxon>
        <taxon>Eurotiomycetes</taxon>
        <taxon>Chaetothyriomycetidae</taxon>
        <taxon>Chaetothyriales</taxon>
        <taxon>Herpotrichiellaceae</taxon>
        <taxon>Exophiala</taxon>
    </lineage>
</organism>
<dbReference type="RefSeq" id="XP_013259664.1">
    <property type="nucleotide sequence ID" value="XM_013404210.1"/>
</dbReference>
<protein>
    <submittedName>
        <fullName evidence="4">Uncharacterized protein</fullName>
    </submittedName>
</protein>
<keyword evidence="2" id="KW-0521">NADP</keyword>
<dbReference type="VEuPathDB" id="FungiDB:A1O9_07264"/>
<sequence length="258" mass="29023">MTKHLRGTEVVLSFIVGHLDPEGIAQKNLVDACIAARVKRFAPSEWSIASNSGSAMYRSKDIVSAYLRQVNKDKKRLEFCLFQPGLFLDYLIFPHSTTKHAQLFCTPWDLQNRRAIIPEGPDFPLVLTTVGDLVKVVVEAVTFQGTWPERGGICGNKFMNSEFLKLAESIRGEIRPIHVEVASNTDIDNLSFKTSWIPQANHASLSPEERASISKQFLGMILTAVRNGAFGVTEEWNQLLPNVEMTKAETFLRMIWKD</sequence>
<evidence type="ECO:0000256" key="1">
    <source>
        <dbReference type="ARBA" id="ARBA00005725"/>
    </source>
</evidence>
<name>A0A072PAC9_9EURO</name>
<dbReference type="PANTHER" id="PTHR47706">
    <property type="entry name" value="NMRA-LIKE FAMILY PROTEIN"/>
    <property type="match status" value="1"/>
</dbReference>
<evidence type="ECO:0000313" key="4">
    <source>
        <dbReference type="EMBL" id="KEF57074.1"/>
    </source>
</evidence>
<keyword evidence="3" id="KW-0560">Oxidoreductase</keyword>
<dbReference type="OrthoDB" id="10000533at2759"/>
<comment type="similarity">
    <text evidence="1">Belongs to the NmrA-type oxidoreductase family. Isoflavone reductase subfamily.</text>
</comment>
<dbReference type="Proteomes" id="UP000027920">
    <property type="component" value="Unassembled WGS sequence"/>
</dbReference>
<evidence type="ECO:0000256" key="2">
    <source>
        <dbReference type="ARBA" id="ARBA00022857"/>
    </source>
</evidence>
<dbReference type="InterPro" id="IPR051609">
    <property type="entry name" value="NmrA/Isoflavone_reductase-like"/>
</dbReference>
<dbReference type="InterPro" id="IPR036291">
    <property type="entry name" value="NAD(P)-bd_dom_sf"/>
</dbReference>
<dbReference type="EMBL" id="AMGV01000005">
    <property type="protein sequence ID" value="KEF57074.1"/>
    <property type="molecule type" value="Genomic_DNA"/>
</dbReference>
<dbReference type="SUPFAM" id="SSF51735">
    <property type="entry name" value="NAD(P)-binding Rossmann-fold domains"/>
    <property type="match status" value="1"/>
</dbReference>
<evidence type="ECO:0000256" key="3">
    <source>
        <dbReference type="ARBA" id="ARBA00023002"/>
    </source>
</evidence>
<accession>A0A072PAC9</accession>